<dbReference type="STRING" id="995034.SAMN05216219_0714"/>
<dbReference type="InterPro" id="IPR019920">
    <property type="entry name" value="F420-binding_dom_put"/>
</dbReference>
<dbReference type="PANTHER" id="PTHR35176">
    <property type="entry name" value="HEME OXYGENASE HI_0854-RELATED"/>
    <property type="match status" value="1"/>
</dbReference>
<proteinExistence type="predicted"/>
<keyword evidence="4" id="KW-1185">Reference proteome</keyword>
<dbReference type="InterPro" id="IPR052019">
    <property type="entry name" value="F420H2_bilvrd_red/Heme_oxyg"/>
</dbReference>
<dbReference type="InterPro" id="IPR011576">
    <property type="entry name" value="Pyridox_Oxase_N"/>
</dbReference>
<dbReference type="Gene3D" id="2.30.110.10">
    <property type="entry name" value="Electron Transport, Fmn-binding Protein, Chain A"/>
    <property type="match status" value="1"/>
</dbReference>
<gene>
    <name evidence="3" type="ORF">SAMN05216219_0714</name>
</gene>
<feature type="domain" description="Pyridoxamine 5'-phosphate oxidase N-terminal" evidence="2">
    <location>
        <begin position="7"/>
        <end position="128"/>
    </location>
</feature>
<organism evidence="3 4">
    <name type="scientific">Mycetocola miduiensis</name>
    <dbReference type="NCBI Taxonomy" id="995034"/>
    <lineage>
        <taxon>Bacteria</taxon>
        <taxon>Bacillati</taxon>
        <taxon>Actinomycetota</taxon>
        <taxon>Actinomycetes</taxon>
        <taxon>Micrococcales</taxon>
        <taxon>Microbacteriaceae</taxon>
        <taxon>Mycetocola</taxon>
    </lineage>
</organism>
<dbReference type="GO" id="GO:0005829">
    <property type="term" value="C:cytosol"/>
    <property type="evidence" value="ECO:0007669"/>
    <property type="project" value="TreeGrafter"/>
</dbReference>
<evidence type="ECO:0000259" key="2">
    <source>
        <dbReference type="Pfam" id="PF01243"/>
    </source>
</evidence>
<dbReference type="SUPFAM" id="SSF50475">
    <property type="entry name" value="FMN-binding split barrel"/>
    <property type="match status" value="1"/>
</dbReference>
<sequence>MTAEIPAHLVHLLTEPNFGSLATVRPNNTAQVNPMWFEYDGEHLLFTHTKKRAKFRNLQKNPSMALAVFDPQNPLSYIEVRGELSEVREDPTGDFYVRLGKRYGNATQEAPPDKADRVILVMSITKVHGR</sequence>
<dbReference type="Pfam" id="PF01243">
    <property type="entry name" value="PNPOx_N"/>
    <property type="match status" value="1"/>
</dbReference>
<reference evidence="4" key="1">
    <citation type="submission" date="2016-10" db="EMBL/GenBank/DDBJ databases">
        <authorList>
            <person name="Varghese N."/>
            <person name="Submissions S."/>
        </authorList>
    </citation>
    <scope>NUCLEOTIDE SEQUENCE [LARGE SCALE GENOMIC DNA]</scope>
    <source>
        <strain evidence="4">CGMCC 1.11101</strain>
    </source>
</reference>
<evidence type="ECO:0000313" key="3">
    <source>
        <dbReference type="EMBL" id="SFN44878.1"/>
    </source>
</evidence>
<protein>
    <submittedName>
        <fullName evidence="3">PPOX class probable F420-dependent enzyme</fullName>
    </submittedName>
</protein>
<name>A0A1I4Z3V3_9MICO</name>
<dbReference type="GO" id="GO:0016627">
    <property type="term" value="F:oxidoreductase activity, acting on the CH-CH group of donors"/>
    <property type="evidence" value="ECO:0007669"/>
    <property type="project" value="TreeGrafter"/>
</dbReference>
<accession>A0A1I4Z3V3</accession>
<dbReference type="AlphaFoldDB" id="A0A1I4Z3V3"/>
<dbReference type="NCBIfam" id="TIGR03618">
    <property type="entry name" value="Rv1155_F420"/>
    <property type="match status" value="1"/>
</dbReference>
<dbReference type="EMBL" id="FOVM01000001">
    <property type="protein sequence ID" value="SFN44878.1"/>
    <property type="molecule type" value="Genomic_DNA"/>
</dbReference>
<dbReference type="OrthoDB" id="162914at2"/>
<evidence type="ECO:0000256" key="1">
    <source>
        <dbReference type="ARBA" id="ARBA00023002"/>
    </source>
</evidence>
<keyword evidence="1" id="KW-0560">Oxidoreductase</keyword>
<dbReference type="PANTHER" id="PTHR35176:SF6">
    <property type="entry name" value="HEME OXYGENASE HI_0854-RELATED"/>
    <property type="match status" value="1"/>
</dbReference>
<dbReference type="GO" id="GO:0070967">
    <property type="term" value="F:coenzyme F420 binding"/>
    <property type="evidence" value="ECO:0007669"/>
    <property type="project" value="TreeGrafter"/>
</dbReference>
<evidence type="ECO:0000313" key="4">
    <source>
        <dbReference type="Proteomes" id="UP000198867"/>
    </source>
</evidence>
<dbReference type="RefSeq" id="WP_090708809.1">
    <property type="nucleotide sequence ID" value="NZ_FOVM01000001.1"/>
</dbReference>
<dbReference type="Proteomes" id="UP000198867">
    <property type="component" value="Unassembled WGS sequence"/>
</dbReference>
<dbReference type="InterPro" id="IPR012349">
    <property type="entry name" value="Split_barrel_FMN-bd"/>
</dbReference>